<comment type="caution">
    <text evidence="2">The sequence shown here is derived from an EMBL/GenBank/DDBJ whole genome shotgun (WGS) entry which is preliminary data.</text>
</comment>
<accession>A0A4Q9GKW7</accession>
<dbReference type="RefSeq" id="WP_131002768.1">
    <property type="nucleotide sequence ID" value="NZ_JBHSZR010000003.1"/>
</dbReference>
<evidence type="ECO:0000256" key="1">
    <source>
        <dbReference type="SAM" id="SignalP"/>
    </source>
</evidence>
<evidence type="ECO:0000313" key="2">
    <source>
        <dbReference type="EMBL" id="TBN53705.1"/>
    </source>
</evidence>
<dbReference type="EMBL" id="SIUB01000003">
    <property type="protein sequence ID" value="TBN53705.1"/>
    <property type="molecule type" value="Genomic_DNA"/>
</dbReference>
<evidence type="ECO:0000313" key="3">
    <source>
        <dbReference type="Proteomes" id="UP000291613"/>
    </source>
</evidence>
<organism evidence="2 3">
    <name type="scientific">Hansschlegelia quercus</name>
    <dbReference type="NCBI Taxonomy" id="2528245"/>
    <lineage>
        <taxon>Bacteria</taxon>
        <taxon>Pseudomonadati</taxon>
        <taxon>Pseudomonadota</taxon>
        <taxon>Alphaproteobacteria</taxon>
        <taxon>Hyphomicrobiales</taxon>
        <taxon>Methylopilaceae</taxon>
        <taxon>Hansschlegelia</taxon>
    </lineage>
</organism>
<proteinExistence type="predicted"/>
<name>A0A4Q9GKW7_9HYPH</name>
<feature type="chain" id="PRO_5020873607" evidence="1">
    <location>
        <begin position="20"/>
        <end position="147"/>
    </location>
</feature>
<protein>
    <submittedName>
        <fullName evidence="2">Uncharacterized protein</fullName>
    </submittedName>
</protein>
<gene>
    <name evidence="2" type="ORF">EYR15_07835</name>
</gene>
<dbReference type="OrthoDB" id="8018452at2"/>
<keyword evidence="1" id="KW-0732">Signal</keyword>
<dbReference type="AlphaFoldDB" id="A0A4Q9GKW7"/>
<dbReference type="Proteomes" id="UP000291613">
    <property type="component" value="Unassembled WGS sequence"/>
</dbReference>
<sequence>MRLLAAVAALLCLAAPASAQDAQGATSVRGSCTKLVLAGEDAVGSCGGKLTRMTLPDGALFLIFTSGQTMIGFSGRVADEHAQGDETTWPVGFVNIGAPGAEPNAIPARGSCRSGDLNRASAAIVCSATTAQGAFEAAFRSGRSTNR</sequence>
<reference evidence="2 3" key="1">
    <citation type="submission" date="2019-02" db="EMBL/GenBank/DDBJ databases">
        <title>Hansschlegelia quercus sp. nov., a novel methylotrophic bacterium from buds of oak (Quercus robur L.).</title>
        <authorList>
            <person name="Agafonova N.V."/>
            <person name="Kaparullina E.N."/>
            <person name="Grouzdev D.S."/>
            <person name="Doronina N.V."/>
        </authorList>
    </citation>
    <scope>NUCLEOTIDE SEQUENCE [LARGE SCALE GENOMIC DNA]</scope>
    <source>
        <strain evidence="2 3">Dub</strain>
    </source>
</reference>
<keyword evidence="3" id="KW-1185">Reference proteome</keyword>
<feature type="signal peptide" evidence="1">
    <location>
        <begin position="1"/>
        <end position="19"/>
    </location>
</feature>